<organism evidence="1 2">
    <name type="scientific">Caerostris extrusa</name>
    <name type="common">Bark spider</name>
    <name type="synonym">Caerostris bankana</name>
    <dbReference type="NCBI Taxonomy" id="172846"/>
    <lineage>
        <taxon>Eukaryota</taxon>
        <taxon>Metazoa</taxon>
        <taxon>Ecdysozoa</taxon>
        <taxon>Arthropoda</taxon>
        <taxon>Chelicerata</taxon>
        <taxon>Arachnida</taxon>
        <taxon>Araneae</taxon>
        <taxon>Araneomorphae</taxon>
        <taxon>Entelegynae</taxon>
        <taxon>Araneoidea</taxon>
        <taxon>Araneidae</taxon>
        <taxon>Caerostris</taxon>
    </lineage>
</organism>
<sequence length="138" mass="15808">MLLTLIKSKTSNGVLKGPAWRASNSQEHAREKPVHYGTLMVNCSKVLYHMNLPERTPPENSYMVDHLHVLLHLVEQCAECYFLGSFSMGNYFTFSSHMSTIRGQLDCRPFASFLEFGCLRVGRMASQQSSYFDRFFKA</sequence>
<dbReference type="Proteomes" id="UP001054945">
    <property type="component" value="Unassembled WGS sequence"/>
</dbReference>
<protein>
    <submittedName>
        <fullName evidence="1">Uncharacterized protein</fullName>
    </submittedName>
</protein>
<proteinExistence type="predicted"/>
<keyword evidence="2" id="KW-1185">Reference proteome</keyword>
<name>A0AAV4M4L0_CAEEX</name>
<evidence type="ECO:0000313" key="2">
    <source>
        <dbReference type="Proteomes" id="UP001054945"/>
    </source>
</evidence>
<reference evidence="1 2" key="1">
    <citation type="submission" date="2021-06" db="EMBL/GenBank/DDBJ databases">
        <title>Caerostris extrusa draft genome.</title>
        <authorList>
            <person name="Kono N."/>
            <person name="Arakawa K."/>
        </authorList>
    </citation>
    <scope>NUCLEOTIDE SEQUENCE [LARGE SCALE GENOMIC DNA]</scope>
</reference>
<evidence type="ECO:0000313" key="1">
    <source>
        <dbReference type="EMBL" id="GIX67314.1"/>
    </source>
</evidence>
<dbReference type="AlphaFoldDB" id="A0AAV4M4L0"/>
<gene>
    <name evidence="1" type="ORF">CEXT_293921</name>
</gene>
<dbReference type="EMBL" id="BPLR01019391">
    <property type="protein sequence ID" value="GIX67314.1"/>
    <property type="molecule type" value="Genomic_DNA"/>
</dbReference>
<accession>A0AAV4M4L0</accession>
<comment type="caution">
    <text evidence="1">The sequence shown here is derived from an EMBL/GenBank/DDBJ whole genome shotgun (WGS) entry which is preliminary data.</text>
</comment>